<sequence length="227" mass="24910">MSLEERARRERSLQQAAARASACRACAIGAQRRNNVYGEGDPLADLMLVGEGPGETEDRLGRPFVGRAGELLEKMLGAIGLAREDVYIANTVKCRPTSQGERGLKNRAPDPTEMANCRPYLDEQIEIIRPRVLLALGAPAAKSFLGPAYAITKQRGRWERGPLDIPLLVTFHPAYVLRQTGGELTAVKRLVWDDLKAVRDRLDELRVSPPNAAARQVGLFDGAPMVE</sequence>
<dbReference type="SMART" id="SM00987">
    <property type="entry name" value="UreE_C"/>
    <property type="match status" value="1"/>
</dbReference>
<evidence type="ECO:0000313" key="13">
    <source>
        <dbReference type="EMBL" id="CBH75329.1"/>
    </source>
</evidence>
<dbReference type="Pfam" id="PF03167">
    <property type="entry name" value="UDG"/>
    <property type="match status" value="1"/>
</dbReference>
<dbReference type="InterPro" id="IPR005273">
    <property type="entry name" value="Ura-DNA_glyco_family4"/>
</dbReference>
<dbReference type="AlphaFoldDB" id="E6PFU2"/>
<dbReference type="PANTHER" id="PTHR33693">
    <property type="entry name" value="TYPE-5 URACIL-DNA GLYCOSYLASE"/>
    <property type="match status" value="1"/>
</dbReference>
<dbReference type="GO" id="GO:0006281">
    <property type="term" value="P:DNA repair"/>
    <property type="evidence" value="ECO:0007669"/>
    <property type="project" value="UniProtKB-KW"/>
</dbReference>
<dbReference type="GO" id="GO:0004844">
    <property type="term" value="F:uracil DNA N-glycosylase activity"/>
    <property type="evidence" value="ECO:0007669"/>
    <property type="project" value="UniProtKB-EC"/>
</dbReference>
<evidence type="ECO:0000256" key="2">
    <source>
        <dbReference type="ARBA" id="ARBA00006521"/>
    </source>
</evidence>
<evidence type="ECO:0000256" key="11">
    <source>
        <dbReference type="ARBA" id="ARBA00023204"/>
    </source>
</evidence>
<evidence type="ECO:0000259" key="12">
    <source>
        <dbReference type="SMART" id="SM00986"/>
    </source>
</evidence>
<comment type="similarity">
    <text evidence="2">Belongs to the uracil-DNA glycosylase (UDG) superfamily. Type 4 (UDGa) family.</text>
</comment>
<evidence type="ECO:0000256" key="9">
    <source>
        <dbReference type="ARBA" id="ARBA00023004"/>
    </source>
</evidence>
<organism evidence="13">
    <name type="scientific">mine drainage metagenome</name>
    <dbReference type="NCBI Taxonomy" id="410659"/>
    <lineage>
        <taxon>unclassified sequences</taxon>
        <taxon>metagenomes</taxon>
        <taxon>ecological metagenomes</taxon>
    </lineage>
</organism>
<accession>E6PFU2</accession>
<keyword evidence="10" id="KW-0411">Iron-sulfur</keyword>
<dbReference type="EC" id="3.2.2.27" evidence="3"/>
<keyword evidence="6" id="KW-0479">Metal-binding</keyword>
<reference evidence="13" key="1">
    <citation type="submission" date="2009-10" db="EMBL/GenBank/DDBJ databases">
        <title>Diversity of trophic interactions inside an arsenic-rich microbial ecosystem.</title>
        <authorList>
            <person name="Bertin P.N."/>
            <person name="Heinrich-Salmeron A."/>
            <person name="Pelletier E."/>
            <person name="Goulhen-Chollet F."/>
            <person name="Arsene-Ploetze F."/>
            <person name="Gallien S."/>
            <person name="Calteau A."/>
            <person name="Vallenet D."/>
            <person name="Casiot C."/>
            <person name="Chane-Woon-Ming B."/>
            <person name="Giloteaux L."/>
            <person name="Barakat M."/>
            <person name="Bonnefoy V."/>
            <person name="Bruneel O."/>
            <person name="Chandler M."/>
            <person name="Cleiss J."/>
            <person name="Duran R."/>
            <person name="Elbaz-Poulichet F."/>
            <person name="Fonknechten N."/>
            <person name="Lauga B."/>
            <person name="Mornico D."/>
            <person name="Ortet P."/>
            <person name="Schaeffer C."/>
            <person name="Siguier P."/>
            <person name="Alexander Thil Smith A."/>
            <person name="Van Dorsselaer A."/>
            <person name="Weissenbach J."/>
            <person name="Medigue C."/>
            <person name="Le Paslier D."/>
        </authorList>
    </citation>
    <scope>NUCLEOTIDE SEQUENCE</scope>
</reference>
<comment type="catalytic activity">
    <reaction evidence="1">
        <text>Hydrolyzes single-stranded DNA or mismatched double-stranded DNA and polynucleotides, releasing free uracil.</text>
        <dbReference type="EC" id="3.2.2.27"/>
    </reaction>
</comment>
<evidence type="ECO:0000256" key="3">
    <source>
        <dbReference type="ARBA" id="ARBA00012030"/>
    </source>
</evidence>
<dbReference type="GO" id="GO:0046872">
    <property type="term" value="F:metal ion binding"/>
    <property type="evidence" value="ECO:0007669"/>
    <property type="project" value="UniProtKB-KW"/>
</dbReference>
<dbReference type="CDD" id="cd10030">
    <property type="entry name" value="UDG-F4_TTUDGA_SPO1dp_like"/>
    <property type="match status" value="1"/>
</dbReference>
<dbReference type="SMART" id="SM00986">
    <property type="entry name" value="UDG"/>
    <property type="match status" value="1"/>
</dbReference>
<dbReference type="NCBIfam" id="TIGR00758">
    <property type="entry name" value="UDG_fam4"/>
    <property type="match status" value="1"/>
</dbReference>
<comment type="caution">
    <text evidence="13">The sequence shown here is derived from an EMBL/GenBank/DDBJ whole genome shotgun (WGS) entry which is preliminary data.</text>
</comment>
<dbReference type="Gene3D" id="3.40.470.10">
    <property type="entry name" value="Uracil-DNA glycosylase-like domain"/>
    <property type="match status" value="1"/>
</dbReference>
<keyword evidence="5" id="KW-0004">4Fe-4S</keyword>
<dbReference type="InterPro" id="IPR005122">
    <property type="entry name" value="Uracil-DNA_glycosylase-like"/>
</dbReference>
<dbReference type="PANTHER" id="PTHR33693:SF1">
    <property type="entry name" value="TYPE-4 URACIL-DNA GLYCOSYLASE"/>
    <property type="match status" value="1"/>
</dbReference>
<proteinExistence type="inferred from homology"/>
<feature type="domain" description="Uracil-DNA glycosylase-like" evidence="12">
    <location>
        <begin position="37"/>
        <end position="196"/>
    </location>
</feature>
<dbReference type="SUPFAM" id="SSF52141">
    <property type="entry name" value="Uracil-DNA glycosylase-like"/>
    <property type="match status" value="1"/>
</dbReference>
<evidence type="ECO:0000256" key="6">
    <source>
        <dbReference type="ARBA" id="ARBA00022723"/>
    </source>
</evidence>
<keyword evidence="7" id="KW-0227">DNA damage</keyword>
<gene>
    <name evidence="13" type="ORF">CARN1_1346</name>
</gene>
<evidence type="ECO:0000256" key="10">
    <source>
        <dbReference type="ARBA" id="ARBA00023014"/>
    </source>
</evidence>
<evidence type="ECO:0000256" key="8">
    <source>
        <dbReference type="ARBA" id="ARBA00022801"/>
    </source>
</evidence>
<evidence type="ECO:0000256" key="5">
    <source>
        <dbReference type="ARBA" id="ARBA00022485"/>
    </source>
</evidence>
<dbReference type="GO" id="GO:0051539">
    <property type="term" value="F:4 iron, 4 sulfur cluster binding"/>
    <property type="evidence" value="ECO:0007669"/>
    <property type="project" value="UniProtKB-KW"/>
</dbReference>
<evidence type="ECO:0000256" key="1">
    <source>
        <dbReference type="ARBA" id="ARBA00001400"/>
    </source>
</evidence>
<protein>
    <recommendedName>
        <fullName evidence="4">Type-4 uracil-DNA glycosylase</fullName>
        <ecNumber evidence="3">3.2.2.27</ecNumber>
    </recommendedName>
</protein>
<name>E6PFU2_9ZZZZ</name>
<dbReference type="InterPro" id="IPR036895">
    <property type="entry name" value="Uracil-DNA_glycosylase-like_sf"/>
</dbReference>
<keyword evidence="11" id="KW-0234">DNA repair</keyword>
<keyword evidence="9" id="KW-0408">Iron</keyword>
<evidence type="ECO:0000256" key="4">
    <source>
        <dbReference type="ARBA" id="ARBA00019403"/>
    </source>
</evidence>
<dbReference type="InterPro" id="IPR051536">
    <property type="entry name" value="UDG_Type-4/5"/>
</dbReference>
<evidence type="ECO:0000256" key="7">
    <source>
        <dbReference type="ARBA" id="ARBA00022763"/>
    </source>
</evidence>
<keyword evidence="8" id="KW-0378">Hydrolase</keyword>
<dbReference type="EMBL" id="CABL01000008">
    <property type="protein sequence ID" value="CBH75329.1"/>
    <property type="molecule type" value="Genomic_DNA"/>
</dbReference>